<protein>
    <submittedName>
        <fullName evidence="1">Uncharacterized protein</fullName>
    </submittedName>
</protein>
<name>A0A6M3L3K0_9ZZZZ</name>
<dbReference type="EMBL" id="MT142835">
    <property type="protein sequence ID" value="QJA89277.1"/>
    <property type="molecule type" value="Genomic_DNA"/>
</dbReference>
<dbReference type="AlphaFoldDB" id="A0A6M3L3K0"/>
<evidence type="ECO:0000313" key="1">
    <source>
        <dbReference type="EMBL" id="QJA89277.1"/>
    </source>
</evidence>
<accession>A0A6M3L3K0</accession>
<sequence>MTAWTQASTGVVVKDWLPNLGFKIIHVKTPAGFINGTDTMAVDLTKYGARNIIGVIGFQETTAGSVTLMMAVSATTGGVAGLTTAVSSGTLTITTVLPANTCVTNFIIFAY</sequence>
<reference evidence="1" key="1">
    <citation type="submission" date="2020-03" db="EMBL/GenBank/DDBJ databases">
        <title>The deep terrestrial virosphere.</title>
        <authorList>
            <person name="Holmfeldt K."/>
            <person name="Nilsson E."/>
            <person name="Simone D."/>
            <person name="Lopez-Fernandez M."/>
            <person name="Wu X."/>
            <person name="de Brujin I."/>
            <person name="Lundin D."/>
            <person name="Andersson A."/>
            <person name="Bertilsson S."/>
            <person name="Dopson M."/>
        </authorList>
    </citation>
    <scope>NUCLEOTIDE SEQUENCE</scope>
    <source>
        <strain evidence="1">MM415B02578</strain>
    </source>
</reference>
<organism evidence="1">
    <name type="scientific">viral metagenome</name>
    <dbReference type="NCBI Taxonomy" id="1070528"/>
    <lineage>
        <taxon>unclassified sequences</taxon>
        <taxon>metagenomes</taxon>
        <taxon>organismal metagenomes</taxon>
    </lineage>
</organism>
<proteinExistence type="predicted"/>
<gene>
    <name evidence="1" type="ORF">MM415B02578_0011</name>
</gene>